<protein>
    <submittedName>
        <fullName evidence="1">Uncharacterized protein</fullName>
    </submittedName>
</protein>
<evidence type="ECO:0000313" key="2">
    <source>
        <dbReference type="Proteomes" id="UP000244722"/>
    </source>
</evidence>
<reference evidence="1 2" key="1">
    <citation type="submission" date="2017-04" db="EMBL/GenBank/DDBJ databases">
        <title>Draft genome sequence of Tuber borchii Vittad., a whitish edible truffle.</title>
        <authorList>
            <consortium name="DOE Joint Genome Institute"/>
            <person name="Murat C."/>
            <person name="Kuo A."/>
            <person name="Barry K.W."/>
            <person name="Clum A."/>
            <person name="Dockter R.B."/>
            <person name="Fauchery L."/>
            <person name="Iotti M."/>
            <person name="Kohler A."/>
            <person name="Labutti K."/>
            <person name="Lindquist E.A."/>
            <person name="Lipzen A."/>
            <person name="Ohm R.A."/>
            <person name="Wang M."/>
            <person name="Grigoriev I.V."/>
            <person name="Zambonelli A."/>
            <person name="Martin F.M."/>
        </authorList>
    </citation>
    <scope>NUCLEOTIDE SEQUENCE [LARGE SCALE GENOMIC DNA]</scope>
    <source>
        <strain evidence="1 2">Tbo3840</strain>
    </source>
</reference>
<comment type="caution">
    <text evidence="1">The sequence shown here is derived from an EMBL/GenBank/DDBJ whole genome shotgun (WGS) entry which is preliminary data.</text>
</comment>
<dbReference type="EMBL" id="NESQ01000059">
    <property type="protein sequence ID" value="PUU80728.1"/>
    <property type="molecule type" value="Genomic_DNA"/>
</dbReference>
<keyword evidence="2" id="KW-1185">Reference proteome</keyword>
<dbReference type="AlphaFoldDB" id="A0A2T6ZZ01"/>
<gene>
    <name evidence="1" type="ORF">B9Z19DRAFT_1123192</name>
</gene>
<dbReference type="OrthoDB" id="10407274at2759"/>
<sequence>MSHLATRDLLAEICTIAAFAHFISALCDIYLCLPATAPEVELIRFTLAQLQVCQSRIIYSRPIEYSAYLSEKRILGALHEGLLTLAREVDGAVPREEEGLWGQIVGREVVGRERFGEWGGLRRGFGGGDM</sequence>
<name>A0A2T6ZZ01_TUBBO</name>
<dbReference type="Proteomes" id="UP000244722">
    <property type="component" value="Unassembled WGS sequence"/>
</dbReference>
<proteinExistence type="predicted"/>
<organism evidence="1 2">
    <name type="scientific">Tuber borchii</name>
    <name type="common">White truffle</name>
    <dbReference type="NCBI Taxonomy" id="42251"/>
    <lineage>
        <taxon>Eukaryota</taxon>
        <taxon>Fungi</taxon>
        <taxon>Dikarya</taxon>
        <taxon>Ascomycota</taxon>
        <taxon>Pezizomycotina</taxon>
        <taxon>Pezizomycetes</taxon>
        <taxon>Pezizales</taxon>
        <taxon>Tuberaceae</taxon>
        <taxon>Tuber</taxon>
    </lineage>
</organism>
<accession>A0A2T6ZZ01</accession>
<evidence type="ECO:0000313" key="1">
    <source>
        <dbReference type="EMBL" id="PUU80728.1"/>
    </source>
</evidence>